<feature type="compositionally biased region" description="Polar residues" evidence="9">
    <location>
        <begin position="434"/>
        <end position="447"/>
    </location>
</feature>
<proteinExistence type="predicted"/>
<dbReference type="PROSITE" id="PS50011">
    <property type="entry name" value="PROTEIN_KINASE_DOM"/>
    <property type="match status" value="1"/>
</dbReference>
<feature type="region of interest" description="Disordered" evidence="9">
    <location>
        <begin position="689"/>
        <end position="728"/>
    </location>
</feature>
<reference evidence="11 12" key="1">
    <citation type="submission" date="2024-02" db="EMBL/GenBank/DDBJ databases">
        <authorList>
            <person name="Chen Y."/>
            <person name="Shah S."/>
            <person name="Dougan E. K."/>
            <person name="Thang M."/>
            <person name="Chan C."/>
        </authorList>
    </citation>
    <scope>NUCLEOTIDE SEQUENCE [LARGE SCALE GENOMIC DNA]</scope>
</reference>
<keyword evidence="12" id="KW-1185">Reference proteome</keyword>
<sequence>MKRFWDNRQRPGRSPDRNRFLPPPRCHWYRAGCRTLNALDPPSVQLANALTELRLVNARGLRRCRPLVARFARDVPAFDSVWLDALVRKQLLTPFQAQVLGRRDYTGLRVGPCVLRQPLQQDPVLTLFEARRLDERTPALVTRVDVGTHSVVEVAERFRERWGSVLGREVSGVVIPEPLEESEERLALLSRHVAGQHLEALLVRRGRFPVSAARSVALQLATALAELERYGLVHGDVRLKQIWLQPSGRVAVFHPGVLSAIEPRFHVYSRWPIDYYDGVAPERIASQGPATSTSDIYAWGCLVWQLLAGRPPHPQADRLMKLASHESRDIVDVREWAPDVPEDLALVIHAATRRSPEDRPESFAEIVTKLDPLSRRQSGRMRRFVRSFETAAPRPLRDDPAPRRFVVGKKTVAASALIAAGVLLASEKLPLPSFTSPPDSLSQSDTLETVPEADGTDPTPAVASRLPDNDEWPSMTPTGVVTLQPGATYVAFLTWNLLDEADPTSGRLLVRETAFLGDAAGVRVEGPFSAAGFEHVLKVGGGPLLVFESGARPGLKAPLVLNACSLRNSDGIIRFESEEGWESSGRLSIQGVESVVASTRPVSLVQFVGEESPRNWERHVEIAAEGLILTGPVEPVAWKARQQNAKLATLSTDRMKVDGLLTGSVEFAGPSLSRIHDSRVIRAEVPLRRSASPPGVDPARLVPRRSATYNEGPAVHASFEQPEERTPR</sequence>
<dbReference type="GO" id="GO:0016301">
    <property type="term" value="F:kinase activity"/>
    <property type="evidence" value="ECO:0007669"/>
    <property type="project" value="UniProtKB-KW"/>
</dbReference>
<dbReference type="InterPro" id="IPR011009">
    <property type="entry name" value="Kinase-like_dom_sf"/>
</dbReference>
<evidence type="ECO:0000256" key="4">
    <source>
        <dbReference type="ARBA" id="ARBA00022741"/>
    </source>
</evidence>
<dbReference type="EC" id="2.7.11.1" evidence="1"/>
<dbReference type="PANTHER" id="PTHR24356">
    <property type="entry name" value="SERINE/THREONINE-PROTEIN KINASE"/>
    <property type="match status" value="1"/>
</dbReference>
<dbReference type="InterPro" id="IPR050236">
    <property type="entry name" value="Ser_Thr_kinase_AGC"/>
</dbReference>
<evidence type="ECO:0000256" key="2">
    <source>
        <dbReference type="ARBA" id="ARBA00022527"/>
    </source>
</evidence>
<evidence type="ECO:0000256" key="6">
    <source>
        <dbReference type="ARBA" id="ARBA00022840"/>
    </source>
</evidence>
<evidence type="ECO:0000256" key="1">
    <source>
        <dbReference type="ARBA" id="ARBA00012513"/>
    </source>
</evidence>
<dbReference type="InterPro" id="IPR000719">
    <property type="entry name" value="Prot_kinase_dom"/>
</dbReference>
<feature type="domain" description="Protein kinase" evidence="10">
    <location>
        <begin position="67"/>
        <end position="374"/>
    </location>
</feature>
<evidence type="ECO:0000259" key="10">
    <source>
        <dbReference type="PROSITE" id="PS50011"/>
    </source>
</evidence>
<dbReference type="EMBL" id="CAXAMM010007957">
    <property type="protein sequence ID" value="CAK9015902.1"/>
    <property type="molecule type" value="Genomic_DNA"/>
</dbReference>
<evidence type="ECO:0000256" key="3">
    <source>
        <dbReference type="ARBA" id="ARBA00022679"/>
    </source>
</evidence>
<evidence type="ECO:0000256" key="9">
    <source>
        <dbReference type="SAM" id="MobiDB-lite"/>
    </source>
</evidence>
<evidence type="ECO:0000256" key="5">
    <source>
        <dbReference type="ARBA" id="ARBA00022777"/>
    </source>
</evidence>
<evidence type="ECO:0000313" key="11">
    <source>
        <dbReference type="EMBL" id="CAK9015902.1"/>
    </source>
</evidence>
<comment type="caution">
    <text evidence="11">The sequence shown here is derived from an EMBL/GenBank/DDBJ whole genome shotgun (WGS) entry which is preliminary data.</text>
</comment>
<dbReference type="Proteomes" id="UP001642464">
    <property type="component" value="Unassembled WGS sequence"/>
</dbReference>
<keyword evidence="2" id="KW-0723">Serine/threonine-protein kinase</keyword>
<dbReference type="SMART" id="SM00220">
    <property type="entry name" value="S_TKc"/>
    <property type="match status" value="1"/>
</dbReference>
<keyword evidence="6" id="KW-0067">ATP-binding</keyword>
<protein>
    <recommendedName>
        <fullName evidence="1">non-specific serine/threonine protein kinase</fullName>
        <ecNumber evidence="1">2.7.11.1</ecNumber>
    </recommendedName>
</protein>
<dbReference type="InterPro" id="IPR001245">
    <property type="entry name" value="Ser-Thr/Tyr_kinase_cat_dom"/>
</dbReference>
<evidence type="ECO:0000256" key="7">
    <source>
        <dbReference type="ARBA" id="ARBA00047899"/>
    </source>
</evidence>
<evidence type="ECO:0000313" key="12">
    <source>
        <dbReference type="Proteomes" id="UP001642464"/>
    </source>
</evidence>
<comment type="catalytic activity">
    <reaction evidence="8">
        <text>L-seryl-[protein] + ATP = O-phospho-L-seryl-[protein] + ADP + H(+)</text>
        <dbReference type="Rhea" id="RHEA:17989"/>
        <dbReference type="Rhea" id="RHEA-COMP:9863"/>
        <dbReference type="Rhea" id="RHEA-COMP:11604"/>
        <dbReference type="ChEBI" id="CHEBI:15378"/>
        <dbReference type="ChEBI" id="CHEBI:29999"/>
        <dbReference type="ChEBI" id="CHEBI:30616"/>
        <dbReference type="ChEBI" id="CHEBI:83421"/>
        <dbReference type="ChEBI" id="CHEBI:456216"/>
        <dbReference type="EC" id="2.7.11.1"/>
    </reaction>
</comment>
<evidence type="ECO:0000256" key="8">
    <source>
        <dbReference type="ARBA" id="ARBA00048679"/>
    </source>
</evidence>
<comment type="catalytic activity">
    <reaction evidence="7">
        <text>L-threonyl-[protein] + ATP = O-phospho-L-threonyl-[protein] + ADP + H(+)</text>
        <dbReference type="Rhea" id="RHEA:46608"/>
        <dbReference type="Rhea" id="RHEA-COMP:11060"/>
        <dbReference type="Rhea" id="RHEA-COMP:11605"/>
        <dbReference type="ChEBI" id="CHEBI:15378"/>
        <dbReference type="ChEBI" id="CHEBI:30013"/>
        <dbReference type="ChEBI" id="CHEBI:30616"/>
        <dbReference type="ChEBI" id="CHEBI:61977"/>
        <dbReference type="ChEBI" id="CHEBI:456216"/>
        <dbReference type="EC" id="2.7.11.1"/>
    </reaction>
</comment>
<dbReference type="Gene3D" id="1.10.510.10">
    <property type="entry name" value="Transferase(Phosphotransferase) domain 1"/>
    <property type="match status" value="1"/>
</dbReference>
<name>A0ABP0JNB3_9DINO</name>
<keyword evidence="4" id="KW-0547">Nucleotide-binding</keyword>
<accession>A0ABP0JNB3</accession>
<keyword evidence="3" id="KW-0808">Transferase</keyword>
<gene>
    <name evidence="11" type="ORF">SCF082_LOCUS12956</name>
</gene>
<dbReference type="PANTHER" id="PTHR24356:SF1">
    <property type="entry name" value="SERINE_THREONINE-PROTEIN KINASE GREATWALL"/>
    <property type="match status" value="1"/>
</dbReference>
<dbReference type="Pfam" id="PF07714">
    <property type="entry name" value="PK_Tyr_Ser-Thr"/>
    <property type="match status" value="1"/>
</dbReference>
<organism evidence="11 12">
    <name type="scientific">Durusdinium trenchii</name>
    <dbReference type="NCBI Taxonomy" id="1381693"/>
    <lineage>
        <taxon>Eukaryota</taxon>
        <taxon>Sar</taxon>
        <taxon>Alveolata</taxon>
        <taxon>Dinophyceae</taxon>
        <taxon>Suessiales</taxon>
        <taxon>Symbiodiniaceae</taxon>
        <taxon>Durusdinium</taxon>
    </lineage>
</organism>
<keyword evidence="5 11" id="KW-0418">Kinase</keyword>
<dbReference type="SUPFAM" id="SSF56112">
    <property type="entry name" value="Protein kinase-like (PK-like)"/>
    <property type="match status" value="1"/>
</dbReference>
<feature type="region of interest" description="Disordered" evidence="9">
    <location>
        <begin position="434"/>
        <end position="473"/>
    </location>
</feature>